<dbReference type="InterPro" id="IPR001789">
    <property type="entry name" value="Sig_transdc_resp-reg_receiver"/>
</dbReference>
<dbReference type="InterPro" id="IPR050595">
    <property type="entry name" value="Bact_response_regulator"/>
</dbReference>
<evidence type="ECO:0000313" key="4">
    <source>
        <dbReference type="EMBL" id="QCU90651.1"/>
    </source>
</evidence>
<sequence>MVKVLVLDDAKVIQSLLKMTLESDGMHVDVASTVEQAKSLFNSNEYNLMIVDYMLEDGRNGFEFIQSIPENHRNAGLPAILLTADDSHQPKTTAQTLGVNVWMKKPFTPISLLKVIYNLLEQRGNFNGNKVSIHHLHNN</sequence>
<dbReference type="SMART" id="SM00448">
    <property type="entry name" value="REC"/>
    <property type="match status" value="1"/>
</dbReference>
<reference evidence="4 5" key="1">
    <citation type="submission" date="2019-05" db="EMBL/GenBank/DDBJ databases">
        <title>Thiomicrorhabdus sediminis sp. nov, a novel sulfur-oxidizing bacterium isolated from coastal sediment.</title>
        <authorList>
            <person name="Liu X."/>
        </authorList>
    </citation>
    <scope>NUCLEOTIDE SEQUENCE [LARGE SCALE GENOMIC DNA]</scope>
    <source>
        <strain evidence="4 5">G1</strain>
    </source>
</reference>
<dbReference type="EMBL" id="CP040602">
    <property type="protein sequence ID" value="QCU90651.1"/>
    <property type="molecule type" value="Genomic_DNA"/>
</dbReference>
<dbReference type="Gene3D" id="3.40.50.2300">
    <property type="match status" value="1"/>
</dbReference>
<evidence type="ECO:0000259" key="3">
    <source>
        <dbReference type="PROSITE" id="PS50110"/>
    </source>
</evidence>
<dbReference type="RefSeq" id="WP_138565325.1">
    <property type="nucleotide sequence ID" value="NZ_CP040602.1"/>
</dbReference>
<feature type="modified residue" description="4-aspartylphosphate" evidence="2">
    <location>
        <position position="52"/>
    </location>
</feature>
<dbReference type="AlphaFoldDB" id="A0A4P9K6Y8"/>
<accession>A0A4P9K6Y8</accession>
<dbReference type="PROSITE" id="PS50110">
    <property type="entry name" value="RESPONSE_REGULATORY"/>
    <property type="match status" value="1"/>
</dbReference>
<dbReference type="KEGG" id="thig:FE785_08395"/>
<dbReference type="InterPro" id="IPR011006">
    <property type="entry name" value="CheY-like_superfamily"/>
</dbReference>
<dbReference type="SUPFAM" id="SSF52172">
    <property type="entry name" value="CheY-like"/>
    <property type="match status" value="1"/>
</dbReference>
<dbReference type="CDD" id="cd00156">
    <property type="entry name" value="REC"/>
    <property type="match status" value="1"/>
</dbReference>
<dbReference type="PANTHER" id="PTHR44591">
    <property type="entry name" value="STRESS RESPONSE REGULATOR PROTEIN 1"/>
    <property type="match status" value="1"/>
</dbReference>
<keyword evidence="1 2" id="KW-0597">Phosphoprotein</keyword>
<protein>
    <submittedName>
        <fullName evidence="4">Response regulator</fullName>
    </submittedName>
</protein>
<dbReference type="OrthoDB" id="9802066at2"/>
<dbReference type="Pfam" id="PF00072">
    <property type="entry name" value="Response_reg"/>
    <property type="match status" value="1"/>
</dbReference>
<evidence type="ECO:0000313" key="5">
    <source>
        <dbReference type="Proteomes" id="UP000304864"/>
    </source>
</evidence>
<evidence type="ECO:0000256" key="2">
    <source>
        <dbReference type="PROSITE-ProRule" id="PRU00169"/>
    </source>
</evidence>
<organism evidence="4 5">
    <name type="scientific">Thiomicrorhabdus sediminis</name>
    <dbReference type="NCBI Taxonomy" id="2580412"/>
    <lineage>
        <taxon>Bacteria</taxon>
        <taxon>Pseudomonadati</taxon>
        <taxon>Pseudomonadota</taxon>
        <taxon>Gammaproteobacteria</taxon>
        <taxon>Thiotrichales</taxon>
        <taxon>Piscirickettsiaceae</taxon>
        <taxon>Thiomicrorhabdus</taxon>
    </lineage>
</organism>
<feature type="domain" description="Response regulatory" evidence="3">
    <location>
        <begin position="3"/>
        <end position="120"/>
    </location>
</feature>
<dbReference type="Proteomes" id="UP000304864">
    <property type="component" value="Chromosome"/>
</dbReference>
<name>A0A4P9K6Y8_9GAMM</name>
<dbReference type="GO" id="GO:0000160">
    <property type="term" value="P:phosphorelay signal transduction system"/>
    <property type="evidence" value="ECO:0007669"/>
    <property type="project" value="InterPro"/>
</dbReference>
<keyword evidence="5" id="KW-1185">Reference proteome</keyword>
<gene>
    <name evidence="4" type="ORF">FE785_08395</name>
</gene>
<dbReference type="PANTHER" id="PTHR44591:SF3">
    <property type="entry name" value="RESPONSE REGULATORY DOMAIN-CONTAINING PROTEIN"/>
    <property type="match status" value="1"/>
</dbReference>
<evidence type="ECO:0000256" key="1">
    <source>
        <dbReference type="ARBA" id="ARBA00022553"/>
    </source>
</evidence>
<proteinExistence type="predicted"/>